<accession>A0A5K7ZSB5</accession>
<evidence type="ECO:0000313" key="2">
    <source>
        <dbReference type="EMBL" id="BBO83084.1"/>
    </source>
</evidence>
<feature type="chain" id="PRO_5024424515" evidence="1">
    <location>
        <begin position="20"/>
        <end position="294"/>
    </location>
</feature>
<proteinExistence type="predicted"/>
<keyword evidence="1" id="KW-0732">Signal</keyword>
<organism evidence="2 3">
    <name type="scientific">Desulfosarcina ovata subsp. sediminis</name>
    <dbReference type="NCBI Taxonomy" id="885957"/>
    <lineage>
        <taxon>Bacteria</taxon>
        <taxon>Pseudomonadati</taxon>
        <taxon>Thermodesulfobacteriota</taxon>
        <taxon>Desulfobacteria</taxon>
        <taxon>Desulfobacterales</taxon>
        <taxon>Desulfosarcinaceae</taxon>
        <taxon>Desulfosarcina</taxon>
    </lineage>
</organism>
<name>A0A5K7ZSB5_9BACT</name>
<dbReference type="RefSeq" id="WP_155323375.1">
    <property type="nucleotide sequence ID" value="NZ_AP021876.1"/>
</dbReference>
<feature type="signal peptide" evidence="1">
    <location>
        <begin position="1"/>
        <end position="19"/>
    </location>
</feature>
<evidence type="ECO:0000313" key="3">
    <source>
        <dbReference type="Proteomes" id="UP000425960"/>
    </source>
</evidence>
<gene>
    <name evidence="2" type="ORF">DSCO28_36500</name>
</gene>
<evidence type="ECO:0000256" key="1">
    <source>
        <dbReference type="SAM" id="SignalP"/>
    </source>
</evidence>
<dbReference type="KEGG" id="dov:DSCO28_36500"/>
<dbReference type="Proteomes" id="UP000425960">
    <property type="component" value="Chromosome"/>
</dbReference>
<dbReference type="AlphaFoldDB" id="A0A5K7ZSB5"/>
<dbReference type="EMBL" id="AP021876">
    <property type="protein sequence ID" value="BBO83084.1"/>
    <property type="molecule type" value="Genomic_DNA"/>
</dbReference>
<reference evidence="2 3" key="1">
    <citation type="submission" date="2019-11" db="EMBL/GenBank/DDBJ databases">
        <title>Comparative genomics of hydrocarbon-degrading Desulfosarcina strains.</title>
        <authorList>
            <person name="Watanabe M."/>
            <person name="Kojima H."/>
            <person name="Fukui M."/>
        </authorList>
    </citation>
    <scope>NUCLEOTIDE SEQUENCE [LARGE SCALE GENOMIC DNA]</scope>
    <source>
        <strain evidence="2 3">28bB2T</strain>
    </source>
</reference>
<sequence>MLKNLLSLLIICSFLVAMAANASQGVAIQRVITNTRSELGQLASSSKAREIANQMRTFDTQYKTWSSSCGGGENFDPNEASDACKAMAEQMRETGIQLYGKLSEYLPDVAARYEQGARGANRIIEMNAMNQTAASLYQSTMDGITDTPPPLGQLSSGEEDTPFDLEVDDFPDPTEKMFAVLEKLVPDFGKEIPEAVRAGNAQVSMMKKAKHARYLAAKFQKAKFVLESQREYGEIIFNATNAVGAMPQVLGLQYTGTRLTAKPNQKVLDFYRKGNKADTAKKNEKQMGGFAPRS</sequence>
<protein>
    <submittedName>
        <fullName evidence="2">Uncharacterized protein</fullName>
    </submittedName>
</protein>